<accession>A0A0E2H8V9</accession>
<dbReference type="InterPro" id="IPR036101">
    <property type="entry name" value="CarD-like/TRCF_RID_sf"/>
</dbReference>
<dbReference type="PATRIC" id="fig|999408.3.peg.3433"/>
<feature type="domain" description="CarD-like/TRCF RNAP-interacting" evidence="1">
    <location>
        <begin position="1"/>
        <end position="111"/>
    </location>
</feature>
<dbReference type="Gene3D" id="1.20.58.1290">
    <property type="entry name" value="CarD-like, C-terminal domain"/>
    <property type="match status" value="1"/>
</dbReference>
<dbReference type="SUPFAM" id="SSF141259">
    <property type="entry name" value="CarD-like"/>
    <property type="match status" value="1"/>
</dbReference>
<dbReference type="InterPro" id="IPR048792">
    <property type="entry name" value="CarD_C"/>
</dbReference>
<dbReference type="InterPro" id="IPR042215">
    <property type="entry name" value="CarD-like_C"/>
</dbReference>
<dbReference type="AlphaFoldDB" id="A0A0E2H8V9"/>
<dbReference type="Gene3D" id="2.40.10.170">
    <property type="match status" value="1"/>
</dbReference>
<dbReference type="RefSeq" id="WP_002593450.1">
    <property type="nucleotide sequence ID" value="NZ_KB850978.1"/>
</dbReference>
<protein>
    <recommendedName>
        <fullName evidence="1">CarD-like/TRCF RNAP-interacting domain-containing protein</fullName>
    </recommendedName>
</protein>
<evidence type="ECO:0000313" key="2">
    <source>
        <dbReference type="EMBL" id="ENZ12893.1"/>
    </source>
</evidence>
<comment type="caution">
    <text evidence="2">The sequence shown here is derived from an EMBL/GenBank/DDBJ whole genome shotgun (WGS) entry which is preliminary data.</text>
</comment>
<dbReference type="InterPro" id="IPR003711">
    <property type="entry name" value="CarD-like/TRCF_RID"/>
</dbReference>
<dbReference type="GeneID" id="57964261"/>
<dbReference type="PANTHER" id="PTHR38447">
    <property type="entry name" value="TRANSCRIPTION FACTOR YDEB-RELATED"/>
    <property type="match status" value="1"/>
</dbReference>
<proteinExistence type="predicted"/>
<gene>
    <name evidence="2" type="ORF">HMPREF1090_03172</name>
</gene>
<dbReference type="EMBL" id="AGYR01000036">
    <property type="protein sequence ID" value="ENZ12893.1"/>
    <property type="molecule type" value="Genomic_DNA"/>
</dbReference>
<dbReference type="PANTHER" id="PTHR38447:SF1">
    <property type="entry name" value="RNA POLYMERASE-BINDING TRANSCRIPTION FACTOR CARD"/>
    <property type="match status" value="1"/>
</dbReference>
<evidence type="ECO:0000313" key="3">
    <source>
        <dbReference type="Proteomes" id="UP000013085"/>
    </source>
</evidence>
<name>A0A0E2H8V9_9FIRM</name>
<dbReference type="GO" id="GO:0009303">
    <property type="term" value="P:rRNA transcription"/>
    <property type="evidence" value="ECO:0007669"/>
    <property type="project" value="TreeGrafter"/>
</dbReference>
<dbReference type="HOGENOM" id="CLU_048259_2_1_9"/>
<evidence type="ECO:0000259" key="1">
    <source>
        <dbReference type="SMART" id="SM01058"/>
    </source>
</evidence>
<dbReference type="InterPro" id="IPR052531">
    <property type="entry name" value="CarD-like_regulator"/>
</dbReference>
<dbReference type="SMART" id="SM01058">
    <property type="entry name" value="CarD_TRCF"/>
    <property type="match status" value="1"/>
</dbReference>
<reference evidence="2 3" key="1">
    <citation type="submission" date="2013-01" db="EMBL/GenBank/DDBJ databases">
        <title>The Genome Sequence of Clostridium clostridioforme 90A8.</title>
        <authorList>
            <consortium name="The Broad Institute Genome Sequencing Platform"/>
            <person name="Earl A."/>
            <person name="Ward D."/>
            <person name="Feldgarden M."/>
            <person name="Gevers D."/>
            <person name="Courvalin P."/>
            <person name="Lambert T."/>
            <person name="Walker B."/>
            <person name="Young S.K."/>
            <person name="Zeng Q."/>
            <person name="Gargeya S."/>
            <person name="Fitzgerald M."/>
            <person name="Haas B."/>
            <person name="Abouelleil A."/>
            <person name="Alvarado L."/>
            <person name="Arachchi H.M."/>
            <person name="Berlin A.M."/>
            <person name="Chapman S.B."/>
            <person name="Dewar J."/>
            <person name="Goldberg J."/>
            <person name="Griggs A."/>
            <person name="Gujja S."/>
            <person name="Hansen M."/>
            <person name="Howarth C."/>
            <person name="Imamovic A."/>
            <person name="Larimer J."/>
            <person name="McCowan C."/>
            <person name="Murphy C."/>
            <person name="Neiman D."/>
            <person name="Pearson M."/>
            <person name="Priest M."/>
            <person name="Roberts A."/>
            <person name="Saif S."/>
            <person name="Shea T."/>
            <person name="Sisk P."/>
            <person name="Sykes S."/>
            <person name="Wortman J."/>
            <person name="Nusbaum C."/>
            <person name="Birren B."/>
        </authorList>
    </citation>
    <scope>NUCLEOTIDE SEQUENCE [LARGE SCALE GENOMIC DNA]</scope>
    <source>
        <strain evidence="2 3">90A8</strain>
    </source>
</reference>
<dbReference type="Proteomes" id="UP000013085">
    <property type="component" value="Unassembled WGS sequence"/>
</dbReference>
<dbReference type="Pfam" id="PF21095">
    <property type="entry name" value="CarD_C"/>
    <property type="match status" value="1"/>
</dbReference>
<sequence length="165" mass="18802">MFKKGEYILYGTVGVCQVEGILKPDFSNNDKVYYSLVPKFDQDTTIYIPVDSPKVKMREIMTRQEAEQFILALPSVACKRYANDKERPQVYRQVLESGDCVELASMIKEISEMEQHRRGKGKPLSIRERDGVKSARKLLFGELATALDICPEEIPDYITSQIGES</sequence>
<organism evidence="2 3">
    <name type="scientific">[Clostridium] clostridioforme 90A8</name>
    <dbReference type="NCBI Taxonomy" id="999408"/>
    <lineage>
        <taxon>Bacteria</taxon>
        <taxon>Bacillati</taxon>
        <taxon>Bacillota</taxon>
        <taxon>Clostridia</taxon>
        <taxon>Lachnospirales</taxon>
        <taxon>Lachnospiraceae</taxon>
        <taxon>Enterocloster</taxon>
    </lineage>
</organism>
<dbReference type="Pfam" id="PF02559">
    <property type="entry name" value="CarD_TRCF_RID"/>
    <property type="match status" value="1"/>
</dbReference>